<accession>A0ABU3MY51</accession>
<evidence type="ECO:0000313" key="1">
    <source>
        <dbReference type="EMBL" id="MDT8757244.1"/>
    </source>
</evidence>
<dbReference type="PANTHER" id="PTHR36931">
    <property type="entry name" value="UPF0153 PROTEIN YEIW"/>
    <property type="match status" value="1"/>
</dbReference>
<proteinExistence type="predicted"/>
<sequence length="222" mass="24487">MAPRLGGTFHRMMKILSSHSAVDRAKAAPRSPRMPVPGRACGSCTLCCTTIAVEELSKPAGVRCGHALGCRGCAIYQLRPASCRAFYCEWMLSNVLGREWKPDRAKFALMVTATGHLAVCVDPGFPSAWRRPSYYRTLQRWAHERAGDPWSRWPGVDVWIGRRCIIILPDGEHDLGIVTPREEVRIERRAAPDGAAAYLAEKFNARPNPLASSFGNAAPDTK</sequence>
<evidence type="ECO:0008006" key="2">
    <source>
        <dbReference type="Google" id="ProtNLM"/>
    </source>
</evidence>
<dbReference type="PANTHER" id="PTHR36931:SF1">
    <property type="entry name" value="UPF0153 PROTEIN YEIW"/>
    <property type="match status" value="1"/>
</dbReference>
<gene>
    <name evidence="1" type="ORF">MZO42_00900</name>
</gene>
<comment type="caution">
    <text evidence="1">The sequence shown here is derived from an EMBL/GenBank/DDBJ whole genome shotgun (WGS) entry which is preliminary data.</text>
</comment>
<organism evidence="1">
    <name type="scientific">Sphingomonas psychrotolerans</name>
    <dbReference type="NCBI Taxonomy" id="1327635"/>
    <lineage>
        <taxon>Bacteria</taxon>
        <taxon>Pseudomonadati</taxon>
        <taxon>Pseudomonadota</taxon>
        <taxon>Alphaproteobacteria</taxon>
        <taxon>Sphingomonadales</taxon>
        <taxon>Sphingomonadaceae</taxon>
        <taxon>Sphingomonas</taxon>
    </lineage>
</organism>
<dbReference type="EMBL" id="JALMLT010000001">
    <property type="protein sequence ID" value="MDT8757244.1"/>
    <property type="molecule type" value="Genomic_DNA"/>
</dbReference>
<protein>
    <recommendedName>
        <fullName evidence="2">YkgJ family cysteine cluster protein</fullName>
    </recommendedName>
</protein>
<dbReference type="InterPro" id="IPR052572">
    <property type="entry name" value="UPF0153_domain"/>
</dbReference>
<reference evidence="1" key="1">
    <citation type="submission" date="2022-04" db="EMBL/GenBank/DDBJ databases">
        <title>Tomato heritable bacteria conferring resistance against bacterial wilt.</title>
        <authorList>
            <person name="Yin J."/>
        </authorList>
    </citation>
    <scope>NUCLEOTIDE SEQUENCE</scope>
    <source>
        <strain evidence="1">Cra20</strain>
    </source>
</reference>
<name>A0ABU3MY51_9SPHN</name>